<evidence type="ECO:0000259" key="9">
    <source>
        <dbReference type="Pfam" id="PF08479"/>
    </source>
</evidence>
<feature type="domain" description="Polypeptide-transport-associated ShlB-type" evidence="9">
    <location>
        <begin position="96"/>
        <end position="175"/>
    </location>
</feature>
<keyword evidence="12" id="KW-1185">Reference proteome</keyword>
<evidence type="ECO:0000256" key="6">
    <source>
        <dbReference type="ARBA" id="ARBA00023136"/>
    </source>
</evidence>
<keyword evidence="7" id="KW-0998">Cell outer membrane</keyword>
<dbReference type="FunFam" id="2.40.160.50:FF:000009">
    <property type="entry name" value="Putative hemolysin activator protein"/>
    <property type="match status" value="1"/>
</dbReference>
<keyword evidence="3" id="KW-1134">Transmembrane beta strand</keyword>
<keyword evidence="4" id="KW-0812">Transmembrane</keyword>
<proteinExistence type="inferred from homology"/>
<comment type="caution">
    <text evidence="11">The sequence shown here is derived from an EMBL/GenBank/DDBJ whole genome shotgun (WGS) entry which is preliminary data.</text>
</comment>
<keyword evidence="5" id="KW-0813">Transport</keyword>
<dbReference type="InterPro" id="IPR027282">
    <property type="entry name" value="TPS"/>
</dbReference>
<comment type="similarity">
    <text evidence="2">Belongs to the TPS (TC 1.B.20) family.</text>
</comment>
<feature type="domain" description="ShlB POTRA" evidence="10">
    <location>
        <begin position="193"/>
        <end position="236"/>
    </location>
</feature>
<evidence type="ECO:0000256" key="4">
    <source>
        <dbReference type="ARBA" id="ARBA00022692"/>
    </source>
</evidence>
<dbReference type="GO" id="GO:0046819">
    <property type="term" value="P:protein secretion by the type V secretion system"/>
    <property type="evidence" value="ECO:0007669"/>
    <property type="project" value="TreeGrafter"/>
</dbReference>
<dbReference type="InterPro" id="IPR051544">
    <property type="entry name" value="TPS_OM_transporter"/>
</dbReference>
<evidence type="ECO:0000259" key="8">
    <source>
        <dbReference type="Pfam" id="PF03865"/>
    </source>
</evidence>
<keyword evidence="5" id="KW-0406">Ion transport</keyword>
<evidence type="ECO:0000313" key="11">
    <source>
        <dbReference type="EMBL" id="SNB81587.1"/>
    </source>
</evidence>
<dbReference type="RefSeq" id="WP_096226470.1">
    <property type="nucleotide sequence ID" value="NZ_FXUV02000055.1"/>
</dbReference>
<dbReference type="GO" id="GO:0009279">
    <property type="term" value="C:cell outer membrane"/>
    <property type="evidence" value="ECO:0007669"/>
    <property type="project" value="UniProtKB-SubCell"/>
</dbReference>
<evidence type="ECO:0000256" key="3">
    <source>
        <dbReference type="ARBA" id="ARBA00022452"/>
    </source>
</evidence>
<dbReference type="InterPro" id="IPR035251">
    <property type="entry name" value="ShlB_POTRA"/>
</dbReference>
<organism evidence="11 12">
    <name type="scientific">Kingella negevensis</name>
    <dbReference type="NCBI Taxonomy" id="1522312"/>
    <lineage>
        <taxon>Bacteria</taxon>
        <taxon>Pseudomonadati</taxon>
        <taxon>Pseudomonadota</taxon>
        <taxon>Betaproteobacteria</taxon>
        <taxon>Neisseriales</taxon>
        <taxon>Neisseriaceae</taxon>
        <taxon>Kingella</taxon>
    </lineage>
</organism>
<name>A0A238TFJ1_9NEIS</name>
<dbReference type="GO" id="GO:0008320">
    <property type="term" value="F:protein transmembrane transporter activity"/>
    <property type="evidence" value="ECO:0007669"/>
    <property type="project" value="TreeGrafter"/>
</dbReference>
<accession>A0A238TFJ1</accession>
<dbReference type="AlphaFoldDB" id="A0A238TFJ1"/>
<comment type="subcellular location">
    <subcellularLocation>
        <location evidence="1">Cell outer membrane</location>
    </subcellularLocation>
</comment>
<protein>
    <submittedName>
        <fullName evidence="11">Hemolysin transporter protein ShlB</fullName>
    </submittedName>
</protein>
<dbReference type="OrthoDB" id="290122at2"/>
<reference evidence="11" key="1">
    <citation type="submission" date="2017-06" db="EMBL/GenBank/DDBJ databases">
        <authorList>
            <person name="Laurent S."/>
        </authorList>
    </citation>
    <scope>NUCLEOTIDE SEQUENCE [LARGE SCALE GENOMIC DNA]</scope>
    <source>
        <strain evidence="11">Kingella_eburonensis</strain>
    </source>
</reference>
<dbReference type="Gene3D" id="3.10.20.310">
    <property type="entry name" value="membrane protein fhac"/>
    <property type="match status" value="1"/>
</dbReference>
<dbReference type="PANTHER" id="PTHR34597:SF3">
    <property type="entry name" value="OUTER MEMBRANE TRANSPORTER CDIB"/>
    <property type="match status" value="1"/>
</dbReference>
<dbReference type="EMBL" id="FXUV02000055">
    <property type="protein sequence ID" value="SNB81587.1"/>
    <property type="molecule type" value="Genomic_DNA"/>
</dbReference>
<gene>
    <name evidence="11" type="primary">shlB_2</name>
    <name evidence="11" type="ORF">KEBURONENSIS_01925</name>
</gene>
<dbReference type="PIRSF" id="PIRSF029745">
    <property type="entry name" value="FhaC"/>
    <property type="match status" value="1"/>
</dbReference>
<evidence type="ECO:0000259" key="10">
    <source>
        <dbReference type="Pfam" id="PF17287"/>
    </source>
</evidence>
<dbReference type="InterPro" id="IPR005565">
    <property type="entry name" value="Hemolysn_activator_HlyB_C"/>
</dbReference>
<feature type="domain" description="Haemolysin activator HlyB C-terminal" evidence="8">
    <location>
        <begin position="243"/>
        <end position="565"/>
    </location>
</feature>
<dbReference type="PANTHER" id="PTHR34597">
    <property type="entry name" value="SLR1661 PROTEIN"/>
    <property type="match status" value="1"/>
</dbReference>
<dbReference type="GO" id="GO:0006811">
    <property type="term" value="P:monoatomic ion transport"/>
    <property type="evidence" value="ECO:0007669"/>
    <property type="project" value="UniProtKB-KW"/>
</dbReference>
<keyword evidence="6" id="KW-0472">Membrane</keyword>
<evidence type="ECO:0000256" key="2">
    <source>
        <dbReference type="ARBA" id="ARBA00009055"/>
    </source>
</evidence>
<dbReference type="Pfam" id="PF17287">
    <property type="entry name" value="POTRA_3"/>
    <property type="match status" value="1"/>
</dbReference>
<dbReference type="GO" id="GO:0098046">
    <property type="term" value="C:type V protein secretion system complex"/>
    <property type="evidence" value="ECO:0007669"/>
    <property type="project" value="TreeGrafter"/>
</dbReference>
<dbReference type="Proteomes" id="UP000215450">
    <property type="component" value="Unassembled WGS sequence"/>
</dbReference>
<dbReference type="Gene3D" id="2.40.160.50">
    <property type="entry name" value="membrane protein fhac: a member of the omp85/tpsb transporter family"/>
    <property type="match status" value="1"/>
</dbReference>
<dbReference type="Pfam" id="PF03865">
    <property type="entry name" value="ShlB"/>
    <property type="match status" value="1"/>
</dbReference>
<sequence length="604" mass="68133">MKLRLSYLANLPHIHFLSFIRFLPLCCLSAGIIAPATLFAAPNPTEIRMQQDIQQRQREEQLRQTMQPETDVRLQGERVNETLNQPMDNDDKQPCFAINEVVLEGEHHAWFQFALKQALHETDFQAGKCLNAGEINRIMTVAQNAVIGKGFTTTRIMAAPQDLNSGKLVLTVLVGYLKNIEVDMSQTDTTHAGRIAAFQNEFPTRSDGILNLRDLEQGLENLKRIPTVEADIQIMPVDGVPNQSTVLVKWRQRLLPYRLSLGIDDSGMKATGKYQGNITFSADNPLGLSDLFYVNYGHSIGNVPNETNSTGSLKKGSTYNYALHYSVPFGKWTWTFNQSGYRYHQAVAGLSEAYDYNGKSDNTDLGFNRLIYRDAKRKTHIGAKLWTRETQSYIDDAEITVQRRRTAGWLAELSHKEYIGNSTANFKITYKRGTGMYDALPSPEEPFGEGTSRMKIWTVSTDVNIPFQIGKQLFAYDTNFQAQWNKTPLTPQDKIAIGGRYTVRGFDGELSLSAERGWYWHNDLSWQFKPGHQLYLGTDVGHVSGQSAKWLLGQTLAGATVGVRGQMTVGGNLHYDLFASRAVKKPEYFRTKKWVTGFQVSYSF</sequence>
<evidence type="ECO:0000256" key="7">
    <source>
        <dbReference type="ARBA" id="ARBA00023237"/>
    </source>
</evidence>
<evidence type="ECO:0000256" key="5">
    <source>
        <dbReference type="ARBA" id="ARBA00023065"/>
    </source>
</evidence>
<dbReference type="STRING" id="1522312.GCA_900177895_00009"/>
<evidence type="ECO:0000313" key="12">
    <source>
        <dbReference type="Proteomes" id="UP000215450"/>
    </source>
</evidence>
<evidence type="ECO:0000256" key="1">
    <source>
        <dbReference type="ARBA" id="ARBA00004442"/>
    </source>
</evidence>
<dbReference type="Pfam" id="PF08479">
    <property type="entry name" value="POTRA_2"/>
    <property type="match status" value="1"/>
</dbReference>
<dbReference type="InterPro" id="IPR013686">
    <property type="entry name" value="Polypept-transport_assoc_ShlB"/>
</dbReference>